<dbReference type="GO" id="GO:0046428">
    <property type="term" value="F:1,4-dihydroxy-2-naphthoate polyprenyltransferase activity"/>
    <property type="evidence" value="ECO:0007669"/>
    <property type="project" value="UniProtKB-UniRule"/>
</dbReference>
<dbReference type="InterPro" id="IPR026046">
    <property type="entry name" value="UBIAD1"/>
</dbReference>
<comment type="subcellular location">
    <subcellularLocation>
        <location evidence="8">Cell membrane</location>
        <topology evidence="8">Multi-pass membrane protein</topology>
    </subcellularLocation>
    <subcellularLocation>
        <location evidence="1">Membrane</location>
        <topology evidence="1">Multi-pass membrane protein</topology>
    </subcellularLocation>
</comment>
<dbReference type="CDD" id="cd13962">
    <property type="entry name" value="PT_UbiA_UBIAD1"/>
    <property type="match status" value="1"/>
</dbReference>
<organism evidence="10 11">
    <name type="scientific">Bowdeniella nasicola</name>
    <dbReference type="NCBI Taxonomy" id="208480"/>
    <lineage>
        <taxon>Bacteria</taxon>
        <taxon>Bacillati</taxon>
        <taxon>Actinomycetota</taxon>
        <taxon>Actinomycetes</taxon>
        <taxon>Actinomycetales</taxon>
        <taxon>Actinomycetaceae</taxon>
        <taxon>Bowdeniella</taxon>
    </lineage>
</organism>
<comment type="catalytic activity">
    <reaction evidence="8">
        <text>an all-trans-polyprenyl diphosphate + 1,4-dihydroxy-2-naphthoate + H(+) = a 2-demethylmenaquinol + CO2 + diphosphate</text>
        <dbReference type="Rhea" id="RHEA:26478"/>
        <dbReference type="Rhea" id="RHEA-COMP:9563"/>
        <dbReference type="Rhea" id="RHEA-COMP:9564"/>
        <dbReference type="ChEBI" id="CHEBI:11173"/>
        <dbReference type="ChEBI" id="CHEBI:15378"/>
        <dbReference type="ChEBI" id="CHEBI:16526"/>
        <dbReference type="ChEBI" id="CHEBI:33019"/>
        <dbReference type="ChEBI" id="CHEBI:55437"/>
        <dbReference type="ChEBI" id="CHEBI:58914"/>
        <dbReference type="EC" id="2.5.1.74"/>
    </reaction>
</comment>
<evidence type="ECO:0000256" key="5">
    <source>
        <dbReference type="ARBA" id="ARBA00022692"/>
    </source>
</evidence>
<comment type="caution">
    <text evidence="10">The sequence shown here is derived from an EMBL/GenBank/DDBJ whole genome shotgun (WGS) entry which is preliminary data.</text>
</comment>
<keyword evidence="6 8" id="KW-1133">Transmembrane helix</keyword>
<dbReference type="UniPathway" id="UPA00079">
    <property type="reaction ID" value="UER00168"/>
</dbReference>
<feature type="transmembrane region" description="Helical" evidence="8">
    <location>
        <begin position="238"/>
        <end position="257"/>
    </location>
</feature>
<gene>
    <name evidence="8" type="primary">menA</name>
    <name evidence="10" type="ORF">BSZ39_06785</name>
</gene>
<dbReference type="InterPro" id="IPR004657">
    <property type="entry name" value="MenA"/>
</dbReference>
<keyword evidence="4 8" id="KW-0808">Transferase</keyword>
<dbReference type="EMBL" id="MQVR01000033">
    <property type="protein sequence ID" value="OKL53947.1"/>
    <property type="molecule type" value="Genomic_DNA"/>
</dbReference>
<evidence type="ECO:0000256" key="4">
    <source>
        <dbReference type="ARBA" id="ARBA00022679"/>
    </source>
</evidence>
<feature type="transmembrane region" description="Helical" evidence="8">
    <location>
        <begin position="212"/>
        <end position="232"/>
    </location>
</feature>
<dbReference type="Proteomes" id="UP000185628">
    <property type="component" value="Unassembled WGS sequence"/>
</dbReference>
<evidence type="ECO:0000256" key="8">
    <source>
        <dbReference type="HAMAP-Rule" id="MF_01937"/>
    </source>
</evidence>
<dbReference type="PANTHER" id="PTHR13929:SF0">
    <property type="entry name" value="UBIA PRENYLTRANSFERASE DOMAIN-CONTAINING PROTEIN 1"/>
    <property type="match status" value="1"/>
</dbReference>
<reference evidence="11" key="1">
    <citation type="submission" date="2016-12" db="EMBL/GenBank/DDBJ databases">
        <authorList>
            <person name="Meng X."/>
        </authorList>
    </citation>
    <scope>NUCLEOTIDE SEQUENCE [LARGE SCALE GENOMIC DNA]</scope>
    <source>
        <strain evidence="11">DSM 19116</strain>
    </source>
</reference>
<dbReference type="STRING" id="208480.SAMN02910418_00653"/>
<evidence type="ECO:0000256" key="9">
    <source>
        <dbReference type="NCBIfam" id="TIGR00751"/>
    </source>
</evidence>
<keyword evidence="5 8" id="KW-0812">Transmembrane</keyword>
<dbReference type="GO" id="GO:0005886">
    <property type="term" value="C:plasma membrane"/>
    <property type="evidence" value="ECO:0007669"/>
    <property type="project" value="UniProtKB-SubCell"/>
</dbReference>
<evidence type="ECO:0000256" key="6">
    <source>
        <dbReference type="ARBA" id="ARBA00022989"/>
    </source>
</evidence>
<evidence type="ECO:0000256" key="3">
    <source>
        <dbReference type="ARBA" id="ARBA00022475"/>
    </source>
</evidence>
<dbReference type="NCBIfam" id="TIGR00751">
    <property type="entry name" value="menA"/>
    <property type="match status" value="1"/>
</dbReference>
<dbReference type="InterPro" id="IPR000537">
    <property type="entry name" value="UbiA_prenyltransferase"/>
</dbReference>
<feature type="transmembrane region" description="Helical" evidence="8">
    <location>
        <begin position="171"/>
        <end position="191"/>
    </location>
</feature>
<dbReference type="GO" id="GO:0042371">
    <property type="term" value="P:vitamin K biosynthetic process"/>
    <property type="evidence" value="ECO:0007669"/>
    <property type="project" value="TreeGrafter"/>
</dbReference>
<dbReference type="Pfam" id="PF01040">
    <property type="entry name" value="UbiA"/>
    <property type="match status" value="1"/>
</dbReference>
<protein>
    <recommendedName>
        <fullName evidence="8 9">1,4-dihydroxy-2-naphthoate octaprenyltransferase</fullName>
        <shortName evidence="8">DHNA-octaprenyltransferase</shortName>
        <ecNumber evidence="8 9">2.5.1.74</ecNumber>
    </recommendedName>
</protein>
<dbReference type="PIRSF" id="PIRSF005355">
    <property type="entry name" value="UBIAD1"/>
    <property type="match status" value="1"/>
</dbReference>
<keyword evidence="2 8" id="KW-0474">Menaquinone biosynthesis</keyword>
<sequence>MATAANWLEGARLRTLPAAVAPVILGSGAASGLGAFSAQRALLAAIVALALQVGVNYANDYSDGIRGTDDNRTGPPRLTGGGLTAAKNVKLAAFACFGIAALAGLVLVALSGQWWLLVVGVACVIAAWYYTGGTNPYGYRGLGEVFVFIFFGLVATAGTTFTQALTVPWHVWVAACGIGLIACAILMVNNIRDIPTDSVSGKRTLAVRLGERGARVAFAAMLLGAILLALLTALHTPWALIAVVLAPAVWVIVRPVLAGERGRPLIAVLRNTGFFELAYAVLLAIAYAI</sequence>
<evidence type="ECO:0000256" key="2">
    <source>
        <dbReference type="ARBA" id="ARBA00022428"/>
    </source>
</evidence>
<evidence type="ECO:0000313" key="10">
    <source>
        <dbReference type="EMBL" id="OKL53947.1"/>
    </source>
</evidence>
<keyword evidence="3 8" id="KW-1003">Cell membrane</keyword>
<evidence type="ECO:0000256" key="1">
    <source>
        <dbReference type="ARBA" id="ARBA00004141"/>
    </source>
</evidence>
<comment type="function">
    <text evidence="8">Conversion of 1,4-dihydroxy-2-naphthoate (DHNA) to demethylmenaquinone (DMK).</text>
</comment>
<dbReference type="RefSeq" id="WP_073716615.1">
    <property type="nucleotide sequence ID" value="NZ_MQVR01000033.1"/>
</dbReference>
<comment type="pathway">
    <text evidence="8">Quinol/quinone metabolism; menaquinone biosynthesis; menaquinol from 1,4-dihydroxy-2-naphthoate: step 1/2.</text>
</comment>
<accession>A0A1Q5Q2A7</accession>
<evidence type="ECO:0000313" key="11">
    <source>
        <dbReference type="Proteomes" id="UP000185628"/>
    </source>
</evidence>
<dbReference type="EC" id="2.5.1.74" evidence="8 9"/>
<feature type="transmembrane region" description="Helical" evidence="8">
    <location>
        <begin position="145"/>
        <end position="165"/>
    </location>
</feature>
<feature type="transmembrane region" description="Helical" evidence="8">
    <location>
        <begin position="114"/>
        <end position="133"/>
    </location>
</feature>
<evidence type="ECO:0000256" key="7">
    <source>
        <dbReference type="ARBA" id="ARBA00023136"/>
    </source>
</evidence>
<proteinExistence type="inferred from homology"/>
<comment type="similarity">
    <text evidence="8">Belongs to the MenA family. Type 1 subfamily.</text>
</comment>
<keyword evidence="11" id="KW-1185">Reference proteome</keyword>
<feature type="transmembrane region" description="Helical" evidence="8">
    <location>
        <begin position="91"/>
        <end position="108"/>
    </location>
</feature>
<keyword evidence="7 8" id="KW-0472">Membrane</keyword>
<dbReference type="PANTHER" id="PTHR13929">
    <property type="entry name" value="1,4-DIHYDROXY-2-NAPHTHOATE OCTAPRENYLTRANSFERASE"/>
    <property type="match status" value="1"/>
</dbReference>
<dbReference type="OrthoDB" id="9767568at2"/>
<dbReference type="NCBIfam" id="NF004751">
    <property type="entry name" value="PRK06080.1-3"/>
    <property type="match status" value="1"/>
</dbReference>
<dbReference type="AlphaFoldDB" id="A0A1Q5Q2A7"/>
<dbReference type="GO" id="GO:0009234">
    <property type="term" value="P:menaquinone biosynthetic process"/>
    <property type="evidence" value="ECO:0007669"/>
    <property type="project" value="UniProtKB-UniRule"/>
</dbReference>
<name>A0A1Q5Q2A7_9ACTO</name>
<feature type="transmembrane region" description="Helical" evidence="8">
    <location>
        <begin position="269"/>
        <end position="288"/>
    </location>
</feature>
<dbReference type="HAMAP" id="MF_01937">
    <property type="entry name" value="MenA_1"/>
    <property type="match status" value="1"/>
</dbReference>